<evidence type="ECO:0000259" key="5">
    <source>
        <dbReference type="PROSITE" id="PS50076"/>
    </source>
</evidence>
<protein>
    <recommendedName>
        <fullName evidence="5">J domain-containing protein</fullName>
    </recommendedName>
</protein>
<sequence length="396" mass="44833">MSQWLSLMGWTILPDMATRFLQNLYYNVTIRAGSPRPQPGQQRWAEHYRRTYIVVICAYLLFTIYEADWELQRPANRDFYSVLGVPPDAGLKDIKRRYRQLSAAMHPDKASLGPTAFDADLYVRVQLAHETLSDEVKRFAYDRFGPDMTGWTRCTVVRDYVMTGATGLVGYYGVGAVFLYVLPMLGYFSDGVYWRYLAFAALLTFEVRTITSPNHPWLLEGLVNPFLVRIVNPVVSFWSPGAAHPPYLPFQAVAMARKLSVTLSIALNQILPRLTADTRGGRLQLRKSRGDDELSSARQSLDELDKAVVAANEEAERLVKTEAAPFMGDPQLWMTLRDKIKRWLVDNTVRNDPLTKAAIHERIKRRRQDAPAGAQGNGMRMRQKPAGMANGNASAR</sequence>
<dbReference type="GeneID" id="63841416"/>
<dbReference type="PRINTS" id="PR00625">
    <property type="entry name" value="JDOMAIN"/>
</dbReference>
<dbReference type="Gene3D" id="1.10.287.110">
    <property type="entry name" value="DnaJ domain"/>
    <property type="match status" value="1"/>
</dbReference>
<organism evidence="6 7">
    <name type="scientific">Cryphonectria parasitica (strain ATCC 38755 / EP155)</name>
    <dbReference type="NCBI Taxonomy" id="660469"/>
    <lineage>
        <taxon>Eukaryota</taxon>
        <taxon>Fungi</taxon>
        <taxon>Dikarya</taxon>
        <taxon>Ascomycota</taxon>
        <taxon>Pezizomycotina</taxon>
        <taxon>Sordariomycetes</taxon>
        <taxon>Sordariomycetidae</taxon>
        <taxon>Diaporthales</taxon>
        <taxon>Cryphonectriaceae</taxon>
        <taxon>Cryphonectria-Endothia species complex</taxon>
        <taxon>Cryphonectria</taxon>
    </lineage>
</organism>
<evidence type="ECO:0000313" key="6">
    <source>
        <dbReference type="EMBL" id="KAF3762940.1"/>
    </source>
</evidence>
<evidence type="ECO:0000256" key="3">
    <source>
        <dbReference type="SAM" id="MobiDB-lite"/>
    </source>
</evidence>
<evidence type="ECO:0000313" key="7">
    <source>
        <dbReference type="Proteomes" id="UP000803844"/>
    </source>
</evidence>
<feature type="region of interest" description="Disordered" evidence="3">
    <location>
        <begin position="362"/>
        <end position="396"/>
    </location>
</feature>
<dbReference type="PROSITE" id="PS50076">
    <property type="entry name" value="DNAJ_2"/>
    <property type="match status" value="1"/>
</dbReference>
<accession>A0A9P4XY58</accession>
<evidence type="ECO:0000256" key="2">
    <source>
        <dbReference type="SAM" id="Coils"/>
    </source>
</evidence>
<feature type="coiled-coil region" evidence="2">
    <location>
        <begin position="294"/>
        <end position="321"/>
    </location>
</feature>
<comment type="caution">
    <text evidence="6">The sequence shown here is derived from an EMBL/GenBank/DDBJ whole genome shotgun (WGS) entry which is preliminary data.</text>
</comment>
<dbReference type="Pfam" id="PF00226">
    <property type="entry name" value="DnaJ"/>
    <property type="match status" value="1"/>
</dbReference>
<evidence type="ECO:0000256" key="1">
    <source>
        <dbReference type="ARBA" id="ARBA00023186"/>
    </source>
</evidence>
<dbReference type="GO" id="GO:0036503">
    <property type="term" value="P:ERAD pathway"/>
    <property type="evidence" value="ECO:0007669"/>
    <property type="project" value="TreeGrafter"/>
</dbReference>
<proteinExistence type="predicted"/>
<dbReference type="EMBL" id="MU032350">
    <property type="protein sequence ID" value="KAF3762940.1"/>
    <property type="molecule type" value="Genomic_DNA"/>
</dbReference>
<dbReference type="GO" id="GO:0005783">
    <property type="term" value="C:endoplasmic reticulum"/>
    <property type="evidence" value="ECO:0007669"/>
    <property type="project" value="TreeGrafter"/>
</dbReference>
<dbReference type="CDD" id="cd06257">
    <property type="entry name" value="DnaJ"/>
    <property type="match status" value="1"/>
</dbReference>
<dbReference type="GO" id="GO:0051787">
    <property type="term" value="F:misfolded protein binding"/>
    <property type="evidence" value="ECO:0007669"/>
    <property type="project" value="TreeGrafter"/>
</dbReference>
<dbReference type="InterPro" id="IPR036869">
    <property type="entry name" value="J_dom_sf"/>
</dbReference>
<dbReference type="InterPro" id="IPR001623">
    <property type="entry name" value="DnaJ_domain"/>
</dbReference>
<evidence type="ECO:0000256" key="4">
    <source>
        <dbReference type="SAM" id="Phobius"/>
    </source>
</evidence>
<dbReference type="InterPro" id="IPR051948">
    <property type="entry name" value="Hsp70_co-chaperone_J-domain"/>
</dbReference>
<dbReference type="SMART" id="SM00271">
    <property type="entry name" value="DnaJ"/>
    <property type="match status" value="1"/>
</dbReference>
<dbReference type="RefSeq" id="XP_040773919.1">
    <property type="nucleotide sequence ID" value="XM_040924287.1"/>
</dbReference>
<dbReference type="Proteomes" id="UP000803844">
    <property type="component" value="Unassembled WGS sequence"/>
</dbReference>
<reference evidence="6" key="1">
    <citation type="journal article" date="2020" name="Phytopathology">
        <title>Genome sequence of the chestnut blight fungus Cryphonectria parasitica EP155: A fundamental resource for an archetypical invasive plant pathogen.</title>
        <authorList>
            <person name="Crouch J.A."/>
            <person name="Dawe A."/>
            <person name="Aerts A."/>
            <person name="Barry K."/>
            <person name="Churchill A.C.L."/>
            <person name="Grimwood J."/>
            <person name="Hillman B."/>
            <person name="Milgroom M.G."/>
            <person name="Pangilinan J."/>
            <person name="Smith M."/>
            <person name="Salamov A."/>
            <person name="Schmutz J."/>
            <person name="Yadav J."/>
            <person name="Grigoriev I.V."/>
            <person name="Nuss D."/>
        </authorList>
    </citation>
    <scope>NUCLEOTIDE SEQUENCE</scope>
    <source>
        <strain evidence="6">EP155</strain>
    </source>
</reference>
<feature type="transmembrane region" description="Helical" evidence="4">
    <location>
        <begin position="169"/>
        <end position="188"/>
    </location>
</feature>
<keyword evidence="1" id="KW-0143">Chaperone</keyword>
<keyword evidence="7" id="KW-1185">Reference proteome</keyword>
<feature type="domain" description="J" evidence="5">
    <location>
        <begin position="78"/>
        <end position="145"/>
    </location>
</feature>
<name>A0A9P4XY58_CRYP1</name>
<keyword evidence="4" id="KW-0472">Membrane</keyword>
<dbReference type="AlphaFoldDB" id="A0A9P4XY58"/>
<dbReference type="PANTHER" id="PTHR44360:SF1">
    <property type="entry name" value="DNAJ HOMOLOG SUBFAMILY B MEMBER 9"/>
    <property type="match status" value="1"/>
</dbReference>
<dbReference type="GO" id="GO:0051087">
    <property type="term" value="F:protein-folding chaperone binding"/>
    <property type="evidence" value="ECO:0007669"/>
    <property type="project" value="TreeGrafter"/>
</dbReference>
<gene>
    <name evidence="6" type="ORF">M406DRAFT_45821</name>
</gene>
<dbReference type="PANTHER" id="PTHR44360">
    <property type="entry name" value="DNAJ HOMOLOG SUBFAMILY B MEMBER 9"/>
    <property type="match status" value="1"/>
</dbReference>
<dbReference type="SUPFAM" id="SSF46565">
    <property type="entry name" value="Chaperone J-domain"/>
    <property type="match status" value="1"/>
</dbReference>
<keyword evidence="4" id="KW-1133">Transmembrane helix</keyword>
<keyword evidence="2" id="KW-0175">Coiled coil</keyword>
<dbReference type="OrthoDB" id="436519at2759"/>
<keyword evidence="4" id="KW-0812">Transmembrane</keyword>